<dbReference type="HOGENOM" id="CLU_2036304_0_0_4"/>
<dbReference type="Proteomes" id="UP000007883">
    <property type="component" value="Chromosome"/>
</dbReference>
<dbReference type="KEGG" id="rge:RGE_31810"/>
<evidence type="ECO:0000256" key="1">
    <source>
        <dbReference type="SAM" id="Phobius"/>
    </source>
</evidence>
<proteinExistence type="predicted"/>
<evidence type="ECO:0000313" key="3">
    <source>
        <dbReference type="Proteomes" id="UP000007883"/>
    </source>
</evidence>
<sequence length="121" mass="12741">MDDVQYGDGPRDLAAVKAAWDAAPPPDRVTLLARLLQPLGPLARAAVASGAFAAYVGREHWSQVQVRFEDAMALPAEQLVALARFSFDVQPDVLRLPSTASAAGLGLAALLGALALVLPRR</sequence>
<dbReference type="EMBL" id="AP012320">
    <property type="protein sequence ID" value="BAL96520.1"/>
    <property type="molecule type" value="Genomic_DNA"/>
</dbReference>
<name>I0HU33_RUBGI</name>
<reference evidence="2 3" key="1">
    <citation type="journal article" date="2012" name="J. Bacteriol.">
        <title>Complete genome sequence of phototrophic betaproteobacterium Rubrivivax gelatinosus IL144.</title>
        <authorList>
            <person name="Nagashima S."/>
            <person name="Kamimura A."/>
            <person name="Shimizu T."/>
            <person name="Nakamura-isaki S."/>
            <person name="Aono E."/>
            <person name="Sakamoto K."/>
            <person name="Ichikawa N."/>
            <person name="Nakazawa H."/>
            <person name="Sekine M."/>
            <person name="Yamazaki S."/>
            <person name="Fujita N."/>
            <person name="Shimada K."/>
            <person name="Hanada S."/>
            <person name="Nagashima K.V.P."/>
        </authorList>
    </citation>
    <scope>NUCLEOTIDE SEQUENCE [LARGE SCALE GENOMIC DNA]</scope>
    <source>
        <strain evidence="3">NBRC 100245 / IL144</strain>
    </source>
</reference>
<dbReference type="RefSeq" id="WP_014429381.1">
    <property type="nucleotide sequence ID" value="NC_017075.1"/>
</dbReference>
<keyword evidence="1" id="KW-1133">Transmembrane helix</keyword>
<organism evidence="2 3">
    <name type="scientific">Rubrivivax gelatinosus (strain NBRC 100245 / IL144)</name>
    <dbReference type="NCBI Taxonomy" id="983917"/>
    <lineage>
        <taxon>Bacteria</taxon>
        <taxon>Pseudomonadati</taxon>
        <taxon>Pseudomonadota</taxon>
        <taxon>Betaproteobacteria</taxon>
        <taxon>Burkholderiales</taxon>
        <taxon>Sphaerotilaceae</taxon>
        <taxon>Rubrivivax</taxon>
    </lineage>
</organism>
<keyword evidence="3" id="KW-1185">Reference proteome</keyword>
<dbReference type="AlphaFoldDB" id="I0HU33"/>
<keyword evidence="1" id="KW-0472">Membrane</keyword>
<accession>I0HU33</accession>
<protein>
    <submittedName>
        <fullName evidence="2">Uncharacterized protein</fullName>
    </submittedName>
</protein>
<evidence type="ECO:0000313" key="2">
    <source>
        <dbReference type="EMBL" id="BAL96520.1"/>
    </source>
</evidence>
<gene>
    <name evidence="2" type="ordered locus">RGE_31810</name>
</gene>
<feature type="transmembrane region" description="Helical" evidence="1">
    <location>
        <begin position="100"/>
        <end position="118"/>
    </location>
</feature>
<keyword evidence="1" id="KW-0812">Transmembrane</keyword>
<dbReference type="PATRIC" id="fig|983917.3.peg.3106"/>